<dbReference type="EMBL" id="JAURVH010001533">
    <property type="protein sequence ID" value="KAK5897868.1"/>
    <property type="molecule type" value="Genomic_DNA"/>
</dbReference>
<feature type="region of interest" description="Disordered" evidence="2">
    <location>
        <begin position="443"/>
        <end position="512"/>
    </location>
</feature>
<feature type="compositionally biased region" description="Polar residues" evidence="2">
    <location>
        <begin position="599"/>
        <end position="612"/>
    </location>
</feature>
<feature type="compositionally biased region" description="Basic and acidic residues" evidence="2">
    <location>
        <begin position="107"/>
        <end position="116"/>
    </location>
</feature>
<feature type="region of interest" description="Disordered" evidence="2">
    <location>
        <begin position="202"/>
        <end position="237"/>
    </location>
</feature>
<evidence type="ECO:0008006" key="5">
    <source>
        <dbReference type="Google" id="ProtNLM"/>
    </source>
</evidence>
<accession>A0AAN8C9X3</accession>
<feature type="coiled-coil region" evidence="1">
    <location>
        <begin position="531"/>
        <end position="558"/>
    </location>
</feature>
<feature type="compositionally biased region" description="Basic and acidic residues" evidence="2">
    <location>
        <begin position="445"/>
        <end position="472"/>
    </location>
</feature>
<reference evidence="3 4" key="1">
    <citation type="journal article" date="2023" name="Mol. Biol. Evol.">
        <title>Genomics of Secondarily Temperate Adaptation in the Only Non-Antarctic Icefish.</title>
        <authorList>
            <person name="Rivera-Colon A.G."/>
            <person name="Rayamajhi N."/>
            <person name="Minhas B.F."/>
            <person name="Madrigal G."/>
            <person name="Bilyk K.T."/>
            <person name="Yoon V."/>
            <person name="Hune M."/>
            <person name="Gregory S."/>
            <person name="Cheng C.H.C."/>
            <person name="Catchen J.M."/>
        </authorList>
    </citation>
    <scope>NUCLEOTIDE SEQUENCE [LARGE SCALE GENOMIC DNA]</scope>
    <source>
        <tissue evidence="3">White muscle</tissue>
    </source>
</reference>
<keyword evidence="1" id="KW-0175">Coiled coil</keyword>
<dbReference type="PANTHER" id="PTHR22028:SF5">
    <property type="entry name" value="COILED-COIL DOMAIN-CONTAINING PROTEIN 191"/>
    <property type="match status" value="1"/>
</dbReference>
<dbReference type="Proteomes" id="UP001331515">
    <property type="component" value="Unassembled WGS sequence"/>
</dbReference>
<dbReference type="InterPro" id="IPR052270">
    <property type="entry name" value="CACF_protein"/>
</dbReference>
<keyword evidence="4" id="KW-1185">Reference proteome</keyword>
<evidence type="ECO:0000256" key="2">
    <source>
        <dbReference type="SAM" id="MobiDB-lite"/>
    </source>
</evidence>
<feature type="region of interest" description="Disordered" evidence="2">
    <location>
        <begin position="54"/>
        <end position="75"/>
    </location>
</feature>
<proteinExistence type="predicted"/>
<feature type="compositionally biased region" description="Basic and acidic residues" evidence="2">
    <location>
        <begin position="62"/>
        <end position="75"/>
    </location>
</feature>
<feature type="region of interest" description="Disordered" evidence="2">
    <location>
        <begin position="644"/>
        <end position="685"/>
    </location>
</feature>
<gene>
    <name evidence="3" type="ORF">CgunFtcFv8_015333</name>
</gene>
<evidence type="ECO:0000313" key="3">
    <source>
        <dbReference type="EMBL" id="KAK5897868.1"/>
    </source>
</evidence>
<dbReference type="AlphaFoldDB" id="A0AAN8C9X3"/>
<evidence type="ECO:0000256" key="1">
    <source>
        <dbReference type="SAM" id="Coils"/>
    </source>
</evidence>
<evidence type="ECO:0000313" key="4">
    <source>
        <dbReference type="Proteomes" id="UP001331515"/>
    </source>
</evidence>
<dbReference type="PANTHER" id="PTHR22028">
    <property type="entry name" value="SFI1 SPINDLE BODY DOMAIN-CONTAINING PROTEIN-RELATED"/>
    <property type="match status" value="1"/>
</dbReference>
<feature type="region of interest" description="Disordered" evidence="2">
    <location>
        <begin position="573"/>
        <end position="616"/>
    </location>
</feature>
<comment type="caution">
    <text evidence="3">The sequence shown here is derived from an EMBL/GenBank/DDBJ whole genome shotgun (WGS) entry which is preliminary data.</text>
</comment>
<feature type="compositionally biased region" description="Basic and acidic residues" evidence="2">
    <location>
        <begin position="576"/>
        <end position="595"/>
    </location>
</feature>
<organism evidence="3 4">
    <name type="scientific">Champsocephalus gunnari</name>
    <name type="common">Mackerel icefish</name>
    <dbReference type="NCBI Taxonomy" id="52237"/>
    <lineage>
        <taxon>Eukaryota</taxon>
        <taxon>Metazoa</taxon>
        <taxon>Chordata</taxon>
        <taxon>Craniata</taxon>
        <taxon>Vertebrata</taxon>
        <taxon>Euteleostomi</taxon>
        <taxon>Actinopterygii</taxon>
        <taxon>Neopterygii</taxon>
        <taxon>Teleostei</taxon>
        <taxon>Neoteleostei</taxon>
        <taxon>Acanthomorphata</taxon>
        <taxon>Eupercaria</taxon>
        <taxon>Perciformes</taxon>
        <taxon>Notothenioidei</taxon>
        <taxon>Channichthyidae</taxon>
        <taxon>Champsocephalus</taxon>
    </lineage>
</organism>
<name>A0AAN8C9X3_CHAGU</name>
<protein>
    <recommendedName>
        <fullName evidence="5">Coiled-coil domain containing 191</fullName>
    </recommendedName>
</protein>
<feature type="region of interest" description="Disordered" evidence="2">
    <location>
        <begin position="105"/>
        <end position="128"/>
    </location>
</feature>
<sequence>MTSPGPNPHLFGWRRLGESKTADKMHAKIDDIDQWRKRVEAASEFAVSEVFTHKKPHSGKKSRVESLHSSEQLRDHDDAYSEAQVLLADWLNSKLRVELEVEEDDDLRCSGERRSPDSSPPAALNHSNFDDLYNCLAEEEEHSAVNSFLQDLMEQELLDSEVMEELVLDVGQARKKFRNPIVSMEARQLQVRENRAMREAERLRQQREGEALREARGEARRRERGEEARRRQQEEKLQQEMVRLRRQREEQRGLEQLVRQRERVRVEGQRGVKSLQPAPPLPTKHLLQDTERRYQEKKIQAMTDMRSLKCLQRHFSGWYSVVLDRRLRLGKVTALCDWKRQLRAWRAWRAVLWAGKHQREVTRTEEDLRAQNRQCQLAVENDRRRLLWRCLSDWQLWCRMEKEKRGLLAQQQETRSKIAALINAASTGNLKAKESPTFQPIMEPQAEHKQPGMTEKEGHPRSKRLAPDDSSVHRNQTPVGVVVQPAQPWQVTRRHTAPSASELHGSFSGPKSAAALGSRFENRHAVQQQIISQQRRLLKEQQEQISRLRDEQSAAGLELELEKTAQLTQLVMSAESRPKSNHTEPTEQRTLRTTEEPASLSSKKAARQQTRPCQIITAMEERARQREQRRKDIEELRRKKEDEKLAEMKAAVEQRQREEEEEKRHAAERKRDERRQEREREEEKQRQLKRQQELLSIARQHYLKNLLLRRGLAPWKRFIQLQRANIKLADTHHNLSLLRRSTLRWQQSARESSSQKGARADRLHRHFLLRRSLRRWKRLMDWRMIQEERAERLHRARTLRRFLLALLDHVTQERLLQRDRQEHNDRRVLRRCLQAWRQLPLSAAPGEAEGGEAGEAGTKSGCHLARLLLTSTVKPPGEAHTKKIHSHILNALERKHRLHRSHLHFKQIKCTWTHRSFGGNGSNKSSDSGNFSR</sequence>